<dbReference type="Proteomes" id="UP000315648">
    <property type="component" value="Unassembled WGS sequence"/>
</dbReference>
<reference evidence="1 2" key="1">
    <citation type="submission" date="2019-07" db="EMBL/GenBank/DDBJ databases">
        <title>Description of 53C-WASEF.</title>
        <authorList>
            <person name="Pitt A."/>
            <person name="Hahn M.W."/>
        </authorList>
    </citation>
    <scope>NUCLEOTIDE SEQUENCE [LARGE SCALE GENOMIC DNA]</scope>
    <source>
        <strain evidence="1 2">53C-WASEF</strain>
    </source>
</reference>
<gene>
    <name evidence="1" type="ORF">FPL22_13270</name>
</gene>
<dbReference type="AlphaFoldDB" id="A0A556QKC0"/>
<proteinExistence type="predicted"/>
<evidence type="ECO:0000313" key="2">
    <source>
        <dbReference type="Proteomes" id="UP000315648"/>
    </source>
</evidence>
<dbReference type="EMBL" id="VMBG01000002">
    <property type="protein sequence ID" value="TSJ77067.1"/>
    <property type="molecule type" value="Genomic_DNA"/>
</dbReference>
<comment type="caution">
    <text evidence="1">The sequence shown here is derived from an EMBL/GenBank/DDBJ whole genome shotgun (WGS) entry which is preliminary data.</text>
</comment>
<keyword evidence="2" id="KW-1185">Reference proteome</keyword>
<evidence type="ECO:0000313" key="1">
    <source>
        <dbReference type="EMBL" id="TSJ77067.1"/>
    </source>
</evidence>
<sequence length="148" mass="15982">MSSTIVPMIPCSAAGPLGVLHLPRLWLKVSLEACGKLDPAYPGIGKGFDQIVIDMLGLKADAVRDFITKEKPSYAQFESWVKSQAGVKLDRANVYKLNSVVLGYHHDDETRKAVLKAAGYPDDGSVQGSAVELNAIDDWAAFHASVLK</sequence>
<accession>A0A556QKC0</accession>
<name>A0A556QKC0_9BACT</name>
<protein>
    <submittedName>
        <fullName evidence="1">DUF5069 domain-containing protein</fullName>
    </submittedName>
</protein>
<dbReference type="RefSeq" id="WP_144230888.1">
    <property type="nucleotide sequence ID" value="NZ_CBCRVV010000011.1"/>
</dbReference>
<organism evidence="1 2">
    <name type="scientific">Rariglobus hedericola</name>
    <dbReference type="NCBI Taxonomy" id="2597822"/>
    <lineage>
        <taxon>Bacteria</taxon>
        <taxon>Pseudomonadati</taxon>
        <taxon>Verrucomicrobiota</taxon>
        <taxon>Opitutia</taxon>
        <taxon>Opitutales</taxon>
        <taxon>Opitutaceae</taxon>
        <taxon>Rariglobus</taxon>
    </lineage>
</organism>
<dbReference type="OrthoDB" id="191133at2"/>